<dbReference type="GO" id="GO:0006281">
    <property type="term" value="P:DNA repair"/>
    <property type="evidence" value="ECO:0007669"/>
    <property type="project" value="UniProtKB-KW"/>
</dbReference>
<keyword evidence="5" id="KW-0489">Methyltransferase</keyword>
<organism evidence="13">
    <name type="scientific">freshwater metagenome</name>
    <dbReference type="NCBI Taxonomy" id="449393"/>
    <lineage>
        <taxon>unclassified sequences</taxon>
        <taxon>metagenomes</taxon>
        <taxon>ecological metagenomes</taxon>
    </lineage>
</organism>
<comment type="catalytic activity">
    <reaction evidence="9">
        <text>a 6-O-methyl-2'-deoxyguanosine in DNA + L-cysteinyl-[protein] = S-methyl-L-cysteinyl-[protein] + a 2'-deoxyguanosine in DNA</text>
        <dbReference type="Rhea" id="RHEA:24000"/>
        <dbReference type="Rhea" id="RHEA-COMP:10131"/>
        <dbReference type="Rhea" id="RHEA-COMP:10132"/>
        <dbReference type="Rhea" id="RHEA-COMP:11367"/>
        <dbReference type="Rhea" id="RHEA-COMP:11368"/>
        <dbReference type="ChEBI" id="CHEBI:29950"/>
        <dbReference type="ChEBI" id="CHEBI:82612"/>
        <dbReference type="ChEBI" id="CHEBI:85445"/>
        <dbReference type="ChEBI" id="CHEBI:85448"/>
        <dbReference type="EC" id="2.1.1.63"/>
    </reaction>
</comment>
<dbReference type="HAMAP" id="MF_00772">
    <property type="entry name" value="OGT"/>
    <property type="match status" value="1"/>
</dbReference>
<dbReference type="EC" id="2.1.1.63" evidence="3"/>
<dbReference type="GO" id="GO:0032259">
    <property type="term" value="P:methylation"/>
    <property type="evidence" value="ECO:0007669"/>
    <property type="project" value="UniProtKB-KW"/>
</dbReference>
<dbReference type="Pfam" id="PF02870">
    <property type="entry name" value="Methyltransf_1N"/>
    <property type="match status" value="1"/>
</dbReference>
<dbReference type="InterPro" id="IPR014048">
    <property type="entry name" value="MethylDNA_cys_MeTrfase_DNA-bd"/>
</dbReference>
<evidence type="ECO:0000313" key="13">
    <source>
        <dbReference type="EMBL" id="CAB4606661.1"/>
    </source>
</evidence>
<dbReference type="CDD" id="cd06445">
    <property type="entry name" value="ATase"/>
    <property type="match status" value="1"/>
</dbReference>
<dbReference type="SUPFAM" id="SSF46767">
    <property type="entry name" value="Methylated DNA-protein cysteine methyltransferase, C-terminal domain"/>
    <property type="match status" value="1"/>
</dbReference>
<evidence type="ECO:0000256" key="4">
    <source>
        <dbReference type="ARBA" id="ARBA00022490"/>
    </source>
</evidence>
<evidence type="ECO:0000256" key="5">
    <source>
        <dbReference type="ARBA" id="ARBA00022603"/>
    </source>
</evidence>
<dbReference type="InterPro" id="IPR036217">
    <property type="entry name" value="MethylDNA_cys_MeTrfase_DNAb"/>
</dbReference>
<dbReference type="InterPro" id="IPR008332">
    <property type="entry name" value="MethylG_MeTrfase_N"/>
</dbReference>
<feature type="domain" description="Methylated-DNA-[protein]-cysteine S-methyltransferase DNA binding" evidence="10">
    <location>
        <begin position="85"/>
        <end position="164"/>
    </location>
</feature>
<keyword evidence="6" id="KW-0808">Transferase</keyword>
<dbReference type="Gene3D" id="1.10.10.10">
    <property type="entry name" value="Winged helix-like DNA-binding domain superfamily/Winged helix DNA-binding domain"/>
    <property type="match status" value="1"/>
</dbReference>
<keyword evidence="7" id="KW-0227">DNA damage</keyword>
<dbReference type="InterPro" id="IPR001497">
    <property type="entry name" value="MethylDNA_cys_MeTrfase_AS"/>
</dbReference>
<name>A0A6J6GYY7_9ZZZZ</name>
<dbReference type="NCBIfam" id="TIGR00589">
    <property type="entry name" value="ogt"/>
    <property type="match status" value="1"/>
</dbReference>
<comment type="catalytic activity">
    <reaction evidence="1">
        <text>a 4-O-methyl-thymidine in DNA + L-cysteinyl-[protein] = a thymidine in DNA + S-methyl-L-cysteinyl-[protein]</text>
        <dbReference type="Rhea" id="RHEA:53428"/>
        <dbReference type="Rhea" id="RHEA-COMP:10131"/>
        <dbReference type="Rhea" id="RHEA-COMP:10132"/>
        <dbReference type="Rhea" id="RHEA-COMP:13555"/>
        <dbReference type="Rhea" id="RHEA-COMP:13556"/>
        <dbReference type="ChEBI" id="CHEBI:29950"/>
        <dbReference type="ChEBI" id="CHEBI:82612"/>
        <dbReference type="ChEBI" id="CHEBI:137386"/>
        <dbReference type="ChEBI" id="CHEBI:137387"/>
        <dbReference type="EC" id="2.1.1.63"/>
    </reaction>
</comment>
<evidence type="ECO:0000256" key="1">
    <source>
        <dbReference type="ARBA" id="ARBA00001286"/>
    </source>
</evidence>
<dbReference type="InterPro" id="IPR023546">
    <property type="entry name" value="MGMT"/>
</dbReference>
<evidence type="ECO:0000256" key="6">
    <source>
        <dbReference type="ARBA" id="ARBA00022679"/>
    </source>
</evidence>
<accession>A0A6J6GYY7</accession>
<dbReference type="PROSITE" id="PS00374">
    <property type="entry name" value="MGMT"/>
    <property type="match status" value="1"/>
</dbReference>
<keyword evidence="4" id="KW-0963">Cytoplasm</keyword>
<evidence type="ECO:0000313" key="12">
    <source>
        <dbReference type="EMBL" id="CAB4589285.1"/>
    </source>
</evidence>
<protein>
    <recommendedName>
        <fullName evidence="3">methylated-DNA--[protein]-cysteine S-methyltransferase</fullName>
        <ecNumber evidence="3">2.1.1.63</ecNumber>
    </recommendedName>
</protein>
<evidence type="ECO:0000259" key="10">
    <source>
        <dbReference type="Pfam" id="PF01035"/>
    </source>
</evidence>
<dbReference type="Gene3D" id="3.30.160.70">
    <property type="entry name" value="Methylated DNA-protein cysteine methyltransferase domain"/>
    <property type="match status" value="1"/>
</dbReference>
<proteinExistence type="inferred from homology"/>
<dbReference type="SUPFAM" id="SSF53155">
    <property type="entry name" value="Methylated DNA-protein cysteine methyltransferase domain"/>
    <property type="match status" value="1"/>
</dbReference>
<dbReference type="EMBL" id="CAEZUL010000003">
    <property type="protein sequence ID" value="CAB4589285.1"/>
    <property type="molecule type" value="Genomic_DNA"/>
</dbReference>
<dbReference type="FunFam" id="1.10.10.10:FF:000214">
    <property type="entry name" value="Methylated-DNA--protein-cysteine methyltransferase"/>
    <property type="match status" value="1"/>
</dbReference>
<gene>
    <name evidence="12" type="ORF">UFOPK1808_00060</name>
    <name evidence="13" type="ORF">UFOPK1889_00025</name>
</gene>
<evidence type="ECO:0000256" key="2">
    <source>
        <dbReference type="ARBA" id="ARBA00008711"/>
    </source>
</evidence>
<dbReference type="PANTHER" id="PTHR10815">
    <property type="entry name" value="METHYLATED-DNA--PROTEIN-CYSTEINE METHYLTRANSFERASE"/>
    <property type="match status" value="1"/>
</dbReference>
<dbReference type="AlphaFoldDB" id="A0A6J6GYY7"/>
<evidence type="ECO:0000256" key="7">
    <source>
        <dbReference type="ARBA" id="ARBA00022763"/>
    </source>
</evidence>
<dbReference type="InterPro" id="IPR036388">
    <property type="entry name" value="WH-like_DNA-bd_sf"/>
</dbReference>
<evidence type="ECO:0000256" key="8">
    <source>
        <dbReference type="ARBA" id="ARBA00023204"/>
    </source>
</evidence>
<dbReference type="EMBL" id="CAEZUZ010000002">
    <property type="protein sequence ID" value="CAB4606661.1"/>
    <property type="molecule type" value="Genomic_DNA"/>
</dbReference>
<evidence type="ECO:0000256" key="3">
    <source>
        <dbReference type="ARBA" id="ARBA00011918"/>
    </source>
</evidence>
<evidence type="ECO:0000259" key="11">
    <source>
        <dbReference type="Pfam" id="PF02870"/>
    </source>
</evidence>
<dbReference type="InterPro" id="IPR036631">
    <property type="entry name" value="MGMT_N_sf"/>
</dbReference>
<sequence>MTTHAVQYFQSMVTAPFGVVTIVVSDLGVRFVMFADDAHPKSFAGMNIVTGESHPILDSAIEQLREYFEGVRTDFDLPLDLHGTEFQVQAWKSLAQVSFGKTASYKQQATSIGRPKAVRAIGGANGRNPIVIVLPCHRIVGADGSLTGFGGGIPIKKWLLEHEQRVIAGAK</sequence>
<evidence type="ECO:0000256" key="9">
    <source>
        <dbReference type="ARBA" id="ARBA00049348"/>
    </source>
</evidence>
<dbReference type="GO" id="GO:0003908">
    <property type="term" value="F:methylated-DNA-[protein]-cysteine S-methyltransferase activity"/>
    <property type="evidence" value="ECO:0007669"/>
    <property type="project" value="UniProtKB-EC"/>
</dbReference>
<dbReference type="Pfam" id="PF01035">
    <property type="entry name" value="DNA_binding_1"/>
    <property type="match status" value="1"/>
</dbReference>
<keyword evidence="8" id="KW-0234">DNA repair</keyword>
<feature type="domain" description="Methylguanine DNA methyltransferase ribonuclease-like" evidence="11">
    <location>
        <begin position="15"/>
        <end position="81"/>
    </location>
</feature>
<comment type="similarity">
    <text evidence="2">Belongs to the MGMT family.</text>
</comment>
<reference evidence="13" key="1">
    <citation type="submission" date="2020-05" db="EMBL/GenBank/DDBJ databases">
        <authorList>
            <person name="Chiriac C."/>
            <person name="Salcher M."/>
            <person name="Ghai R."/>
            <person name="Kavagutti S V."/>
        </authorList>
    </citation>
    <scope>NUCLEOTIDE SEQUENCE</scope>
</reference>
<dbReference type="PANTHER" id="PTHR10815:SF5">
    <property type="entry name" value="METHYLATED-DNA--PROTEIN-CYSTEINE METHYLTRANSFERASE"/>
    <property type="match status" value="1"/>
</dbReference>